<evidence type="ECO:0000313" key="17">
    <source>
        <dbReference type="Proteomes" id="UP000269375"/>
    </source>
</evidence>
<dbReference type="Proteomes" id="UP000295709">
    <property type="component" value="Unassembled WGS sequence"/>
</dbReference>
<reference evidence="15" key="1">
    <citation type="submission" date="2018-11" db="EMBL/GenBank/DDBJ databases">
        <title>Proposal to divide the Flavobacteriaceae and reorganize its genera based on Amino Acid Identity values calculated from whole genome sequences.</title>
        <authorList>
            <person name="Nicholson A.C."/>
            <person name="Gulvik C.A."/>
            <person name="Whitney A.M."/>
            <person name="Humrighouse B.W."/>
            <person name="Bell M."/>
            <person name="Holmes B."/>
            <person name="Steigerwalt A."/>
            <person name="Villarma A."/>
            <person name="Sheth M."/>
            <person name="Batra D."/>
            <person name="Pryor J."/>
            <person name="Bernardet J.-F."/>
            <person name="Hugo C."/>
            <person name="Kampfer P."/>
            <person name="Newman J."/>
            <person name="Mcquiston J.R."/>
        </authorList>
    </citation>
    <scope>NUCLEOTIDE SEQUENCE</scope>
    <source>
        <strain evidence="15">DSM 15235</strain>
    </source>
</reference>
<comment type="domain">
    <text evidence="11">The C-terminal coiled-coil domain is crucial for aminoacylation activity.</text>
</comment>
<proteinExistence type="inferred from homology"/>
<keyword evidence="3 11" id="KW-0963">Cytoplasm</keyword>
<evidence type="ECO:0000259" key="12">
    <source>
        <dbReference type="Pfam" id="PF00133"/>
    </source>
</evidence>
<comment type="subcellular location">
    <subcellularLocation>
        <location evidence="1 11">Cytoplasm</location>
    </subcellularLocation>
</comment>
<name>A0A3N0W713_9FLAO</name>
<dbReference type="HAMAP" id="MF_02004">
    <property type="entry name" value="Val_tRNA_synth_type1"/>
    <property type="match status" value="1"/>
</dbReference>
<dbReference type="EMBL" id="RJTX01000001">
    <property type="protein sequence ID" value="ROI00581.1"/>
    <property type="molecule type" value="Genomic_DNA"/>
</dbReference>
<keyword evidence="5 11" id="KW-0547">Nucleotide-binding</keyword>
<evidence type="ECO:0000256" key="8">
    <source>
        <dbReference type="ARBA" id="ARBA00023054"/>
    </source>
</evidence>
<dbReference type="FunFam" id="3.40.50.620:FF:000032">
    <property type="entry name" value="Valine--tRNA ligase"/>
    <property type="match status" value="1"/>
</dbReference>
<comment type="subunit">
    <text evidence="2 11">Monomer.</text>
</comment>
<dbReference type="InterPro" id="IPR009008">
    <property type="entry name" value="Val/Leu/Ile-tRNA-synth_edit"/>
</dbReference>
<keyword evidence="4 11" id="KW-0436">Ligase</keyword>
<dbReference type="AlphaFoldDB" id="A0A3N0W713"/>
<evidence type="ECO:0000256" key="5">
    <source>
        <dbReference type="ARBA" id="ARBA00022741"/>
    </source>
</evidence>
<feature type="short sequence motif" description="'HIGH' region" evidence="11">
    <location>
        <begin position="43"/>
        <end position="53"/>
    </location>
</feature>
<dbReference type="Gene3D" id="3.40.50.620">
    <property type="entry name" value="HUPs"/>
    <property type="match status" value="2"/>
</dbReference>
<dbReference type="PANTHER" id="PTHR11946">
    <property type="entry name" value="VALYL-TRNA SYNTHETASES"/>
    <property type="match status" value="1"/>
</dbReference>
<feature type="domain" description="Valyl-tRNA synthetase tRNA-binding arm" evidence="14">
    <location>
        <begin position="807"/>
        <end position="871"/>
    </location>
</feature>
<dbReference type="RefSeq" id="WP_123262279.1">
    <property type="nucleotide sequence ID" value="NZ_RJTX01000001.1"/>
</dbReference>
<dbReference type="InterPro" id="IPR002303">
    <property type="entry name" value="Valyl-tRNA_ligase"/>
</dbReference>
<dbReference type="InterPro" id="IPR033705">
    <property type="entry name" value="Anticodon_Ia_Val"/>
</dbReference>
<dbReference type="Pfam" id="PF10458">
    <property type="entry name" value="Val_tRNA-synt_C"/>
    <property type="match status" value="1"/>
</dbReference>
<evidence type="ECO:0000256" key="1">
    <source>
        <dbReference type="ARBA" id="ARBA00004496"/>
    </source>
</evidence>
<dbReference type="GO" id="GO:0006438">
    <property type="term" value="P:valyl-tRNA aminoacylation"/>
    <property type="evidence" value="ECO:0007669"/>
    <property type="project" value="UniProtKB-UniRule"/>
</dbReference>
<evidence type="ECO:0000256" key="7">
    <source>
        <dbReference type="ARBA" id="ARBA00022917"/>
    </source>
</evidence>
<dbReference type="InterPro" id="IPR013155">
    <property type="entry name" value="M/V/L/I-tRNA-synth_anticd-bd"/>
</dbReference>
<evidence type="ECO:0000256" key="4">
    <source>
        <dbReference type="ARBA" id="ARBA00022598"/>
    </source>
</evidence>
<keyword evidence="8 11" id="KW-0175">Coiled coil</keyword>
<reference evidence="16 18" key="2">
    <citation type="submission" date="2019-03" db="EMBL/GenBank/DDBJ databases">
        <title>Genomic Encyclopedia of Archaeal and Bacterial Type Strains, Phase II (KMG-II): from individual species to whole genera.</title>
        <authorList>
            <person name="Goeker M."/>
        </authorList>
    </citation>
    <scope>NUCLEOTIDE SEQUENCE [LARGE SCALE GENOMIC DNA]</scope>
    <source>
        <strain evidence="16 18">DSM 15235</strain>
    </source>
</reference>
<dbReference type="CDD" id="cd07962">
    <property type="entry name" value="Anticodon_Ia_Val"/>
    <property type="match status" value="1"/>
</dbReference>
<feature type="binding site" evidence="11">
    <location>
        <position position="537"/>
    </location>
    <ligand>
        <name>ATP</name>
        <dbReference type="ChEBI" id="CHEBI:30616"/>
    </ligand>
</feature>
<feature type="domain" description="Methionyl/Valyl/Leucyl/Isoleucyl-tRNA synthetase anticodon-binding" evidence="13">
    <location>
        <begin position="615"/>
        <end position="757"/>
    </location>
</feature>
<dbReference type="EC" id="6.1.1.9" evidence="11"/>
<dbReference type="InterPro" id="IPR002300">
    <property type="entry name" value="aa-tRNA-synth_Ia"/>
</dbReference>
<evidence type="ECO:0000256" key="2">
    <source>
        <dbReference type="ARBA" id="ARBA00011245"/>
    </source>
</evidence>
<evidence type="ECO:0000256" key="11">
    <source>
        <dbReference type="HAMAP-Rule" id="MF_02004"/>
    </source>
</evidence>
<sequence length="871" mass="100924">MQISEKYNPQETEQKWYNYWLENKYFHSEPNDKPPYTVVIPPPNVTGILHMGHMLNNTIQDVLVRRARMQGFNACWVPGTDHASIATEAKVVAKLKSEGINKSDITREEFLKHAWEWTDKYGGTILEQLKKLGCSCDWDRTRFTMEDKLSQQVIKSFVDLYNKGLIYRGYRMVNWDPEAKTNISDEEVIFKEQNGKLYFLKYKIEDSEEFLSVATTRPETIFGDTAVCINPNDERYAHLKGKNVIVPIVNRVVPIIEDEYVDIEFGTGALKITPAHDTNDYEIGQKHQLKMIDALDDDANLNEHGLHYAGKNRFEVRKLIAKELEEKDLLLKAEDYVNKVGTSERTGAVIEPKISVQWFLKMSEIAKPALDVVMDDEVKFYPEKFKNIYKHWMENIRDWNISRQLWWGQQIPAYYYGSGDEDFVVAETKEEALDLVKEKTGNQQLTIDNLKQDQDALDTWFSSWLWPMSVFDGLLDPENKDINYYYPTSDLVTAPDIIFFWVARMIMAGLEYRKEVPFKNVYFTGIVRDKQRRKMSKSLGNSPDPLELMEKYGADGVRVGILLSSAAGNDLLFDEELMLQGRNFMTKIWNAFRLINMWNHEDKPANSAETQTIEWFENKLNKTIAEIDQQFEKFRISDALHLIYKLIWDDFCGLYLEAIKPNYGEGISKEVYDRTIVFFEELMKLLHPFMPFLTEELWQIISERNIDEALVIAQQKKAGAFDETIIKNFETASELISGVRNYRQTKGISPRESADIYTNASAFANEAVIRKLANVSEIHFGEKTDKPSFTFLVGATEVSIPLSENLDLGEEKQKTEEELKYLKGFLISVEKKLSNEKFVANAKPEIVEVERKKQKDAQDKIAILEEKLKSL</sequence>
<dbReference type="Proteomes" id="UP000269375">
    <property type="component" value="Unassembled WGS sequence"/>
</dbReference>
<evidence type="ECO:0000259" key="14">
    <source>
        <dbReference type="Pfam" id="PF10458"/>
    </source>
</evidence>
<evidence type="ECO:0000256" key="6">
    <source>
        <dbReference type="ARBA" id="ARBA00022840"/>
    </source>
</evidence>
<dbReference type="OrthoDB" id="9810365at2"/>
<gene>
    <name evidence="11" type="primary">valS</name>
    <name evidence="16" type="ORF">BCF50_0205</name>
    <name evidence="15" type="ORF">EGI05_06780</name>
</gene>
<keyword evidence="6 11" id="KW-0067">ATP-binding</keyword>
<keyword evidence="18" id="KW-1185">Reference proteome</keyword>
<evidence type="ECO:0000256" key="10">
    <source>
        <dbReference type="ARBA" id="ARBA00047552"/>
    </source>
</evidence>
<dbReference type="SUPFAM" id="SSF52374">
    <property type="entry name" value="Nucleotidylyl transferase"/>
    <property type="match status" value="1"/>
</dbReference>
<dbReference type="InterPro" id="IPR019499">
    <property type="entry name" value="Val-tRNA_synth_tRNA-bd"/>
</dbReference>
<accession>A0A3N0W713</accession>
<dbReference type="Pfam" id="PF00133">
    <property type="entry name" value="tRNA-synt_1"/>
    <property type="match status" value="1"/>
</dbReference>
<evidence type="ECO:0000256" key="3">
    <source>
        <dbReference type="ARBA" id="ARBA00022490"/>
    </source>
</evidence>
<dbReference type="FunFam" id="3.90.740.10:FF:000005">
    <property type="entry name" value="Valine--tRNA ligase, mitochondrial"/>
    <property type="match status" value="1"/>
</dbReference>
<feature type="domain" description="Aminoacyl-tRNA synthetase class Ia" evidence="12">
    <location>
        <begin position="15"/>
        <end position="571"/>
    </location>
</feature>
<evidence type="ECO:0000313" key="16">
    <source>
        <dbReference type="EMBL" id="TDX94438.1"/>
    </source>
</evidence>
<dbReference type="GO" id="GO:0002161">
    <property type="term" value="F:aminoacyl-tRNA deacylase activity"/>
    <property type="evidence" value="ECO:0007669"/>
    <property type="project" value="InterPro"/>
</dbReference>
<dbReference type="Gene3D" id="1.10.287.380">
    <property type="entry name" value="Valyl-tRNA synthetase, C-terminal domain"/>
    <property type="match status" value="1"/>
</dbReference>
<comment type="similarity">
    <text evidence="11">Belongs to the class-I aminoacyl-tRNA synthetase family. ValS type 1 subfamily.</text>
</comment>
<dbReference type="InterPro" id="IPR010978">
    <property type="entry name" value="tRNA-bd_arm"/>
</dbReference>
<evidence type="ECO:0000259" key="13">
    <source>
        <dbReference type="Pfam" id="PF08264"/>
    </source>
</evidence>
<dbReference type="Gene3D" id="3.90.740.10">
    <property type="entry name" value="Valyl/Leucyl/Isoleucyl-tRNA synthetase, editing domain"/>
    <property type="match status" value="1"/>
</dbReference>
<dbReference type="NCBIfam" id="NF004349">
    <property type="entry name" value="PRK05729.1"/>
    <property type="match status" value="1"/>
</dbReference>
<comment type="caution">
    <text evidence="15">The sequence shown here is derived from an EMBL/GenBank/DDBJ whole genome shotgun (WGS) entry which is preliminary data.</text>
</comment>
<dbReference type="SUPFAM" id="SSF50677">
    <property type="entry name" value="ValRS/IleRS/LeuRS editing domain"/>
    <property type="match status" value="1"/>
</dbReference>
<dbReference type="GO" id="GO:0005524">
    <property type="term" value="F:ATP binding"/>
    <property type="evidence" value="ECO:0007669"/>
    <property type="project" value="UniProtKB-UniRule"/>
</dbReference>
<protein>
    <recommendedName>
        <fullName evidence="11">Valine--tRNA ligase</fullName>
        <ecNumber evidence="11">6.1.1.9</ecNumber>
    </recommendedName>
    <alternativeName>
        <fullName evidence="11">Valyl-tRNA synthetase</fullName>
        <shortName evidence="11">ValRS</shortName>
    </alternativeName>
</protein>
<keyword evidence="9 11" id="KW-0030">Aminoacyl-tRNA synthetase</keyword>
<comment type="catalytic activity">
    <reaction evidence="10 11">
        <text>tRNA(Val) + L-valine + ATP = L-valyl-tRNA(Val) + AMP + diphosphate</text>
        <dbReference type="Rhea" id="RHEA:10704"/>
        <dbReference type="Rhea" id="RHEA-COMP:9672"/>
        <dbReference type="Rhea" id="RHEA-COMP:9708"/>
        <dbReference type="ChEBI" id="CHEBI:30616"/>
        <dbReference type="ChEBI" id="CHEBI:33019"/>
        <dbReference type="ChEBI" id="CHEBI:57762"/>
        <dbReference type="ChEBI" id="CHEBI:78442"/>
        <dbReference type="ChEBI" id="CHEBI:78537"/>
        <dbReference type="ChEBI" id="CHEBI:456215"/>
        <dbReference type="EC" id="6.1.1.9"/>
    </reaction>
</comment>
<dbReference type="Pfam" id="PF08264">
    <property type="entry name" value="Anticodon_1"/>
    <property type="match status" value="1"/>
</dbReference>
<dbReference type="PROSITE" id="PS00178">
    <property type="entry name" value="AA_TRNA_LIGASE_I"/>
    <property type="match status" value="1"/>
</dbReference>
<evidence type="ECO:0000313" key="18">
    <source>
        <dbReference type="Proteomes" id="UP000295709"/>
    </source>
</evidence>
<dbReference type="InterPro" id="IPR037118">
    <property type="entry name" value="Val-tRNA_synth_C_sf"/>
</dbReference>
<feature type="short sequence motif" description="'KMSKS' region" evidence="11">
    <location>
        <begin position="534"/>
        <end position="538"/>
    </location>
</feature>
<dbReference type="InterPro" id="IPR009080">
    <property type="entry name" value="tRNAsynth_Ia_anticodon-bd"/>
</dbReference>
<evidence type="ECO:0000313" key="15">
    <source>
        <dbReference type="EMBL" id="ROI00581.1"/>
    </source>
</evidence>
<dbReference type="GO" id="GO:0005829">
    <property type="term" value="C:cytosol"/>
    <property type="evidence" value="ECO:0007669"/>
    <property type="project" value="TreeGrafter"/>
</dbReference>
<dbReference type="EMBL" id="SOQW01000001">
    <property type="protein sequence ID" value="TDX94438.1"/>
    <property type="molecule type" value="Genomic_DNA"/>
</dbReference>
<comment type="domain">
    <text evidence="11">ValRS has two distinct active sites: one for aminoacylation and one for editing. The misactivated threonine is translocated from the active site to the editing site.</text>
</comment>
<dbReference type="CDD" id="cd00817">
    <property type="entry name" value="ValRS_core"/>
    <property type="match status" value="1"/>
</dbReference>
<dbReference type="SUPFAM" id="SSF46589">
    <property type="entry name" value="tRNA-binding arm"/>
    <property type="match status" value="1"/>
</dbReference>
<dbReference type="PANTHER" id="PTHR11946:SF109">
    <property type="entry name" value="VALINE--TRNA LIGASE"/>
    <property type="match status" value="1"/>
</dbReference>
<dbReference type="PRINTS" id="PR00986">
    <property type="entry name" value="TRNASYNTHVAL"/>
</dbReference>
<dbReference type="SUPFAM" id="SSF47323">
    <property type="entry name" value="Anticodon-binding domain of a subclass of class I aminoacyl-tRNA synthetases"/>
    <property type="match status" value="1"/>
</dbReference>
<dbReference type="InterPro" id="IPR001412">
    <property type="entry name" value="aa-tRNA-synth_I_CS"/>
</dbReference>
<comment type="function">
    <text evidence="11">Catalyzes the attachment of valine to tRNA(Val). As ValRS can inadvertently accommodate and process structurally similar amino acids such as threonine, to avoid such errors, it has a 'posttransfer' editing activity that hydrolyzes mischarged Thr-tRNA(Val) in a tRNA-dependent manner.</text>
</comment>
<dbReference type="Gene3D" id="1.10.730.10">
    <property type="entry name" value="Isoleucyl-tRNA Synthetase, Domain 1"/>
    <property type="match status" value="1"/>
</dbReference>
<dbReference type="InterPro" id="IPR014729">
    <property type="entry name" value="Rossmann-like_a/b/a_fold"/>
</dbReference>
<dbReference type="NCBIfam" id="TIGR00422">
    <property type="entry name" value="valS"/>
    <property type="match status" value="1"/>
</dbReference>
<keyword evidence="7 11" id="KW-0648">Protein biosynthesis</keyword>
<evidence type="ECO:0000256" key="9">
    <source>
        <dbReference type="ARBA" id="ARBA00023146"/>
    </source>
</evidence>
<organism evidence="15 17">
    <name type="scientific">Chryseobacterium daecheongense</name>
    <dbReference type="NCBI Taxonomy" id="192389"/>
    <lineage>
        <taxon>Bacteria</taxon>
        <taxon>Pseudomonadati</taxon>
        <taxon>Bacteroidota</taxon>
        <taxon>Flavobacteriia</taxon>
        <taxon>Flavobacteriales</taxon>
        <taxon>Weeksellaceae</taxon>
        <taxon>Chryseobacterium group</taxon>
        <taxon>Chryseobacterium</taxon>
    </lineage>
</organism>
<dbReference type="GO" id="GO:0004832">
    <property type="term" value="F:valine-tRNA ligase activity"/>
    <property type="evidence" value="ECO:0007669"/>
    <property type="project" value="UniProtKB-UniRule"/>
</dbReference>